<reference evidence="10 11" key="1">
    <citation type="submission" date="2019-08" db="EMBL/GenBank/DDBJ databases">
        <title>Deep-cultivation of Planctomycetes and their phenomic and genomic characterization uncovers novel biology.</title>
        <authorList>
            <person name="Wiegand S."/>
            <person name="Jogler M."/>
            <person name="Boedeker C."/>
            <person name="Pinto D."/>
            <person name="Vollmers J."/>
            <person name="Rivas-Marin E."/>
            <person name="Kohn T."/>
            <person name="Peeters S.H."/>
            <person name="Heuer A."/>
            <person name="Rast P."/>
            <person name="Oberbeckmann S."/>
            <person name="Bunk B."/>
            <person name="Jeske O."/>
            <person name="Meyerdierks A."/>
            <person name="Storesund J.E."/>
            <person name="Kallscheuer N."/>
            <person name="Luecker S."/>
            <person name="Lage O.M."/>
            <person name="Pohl T."/>
            <person name="Merkel B.J."/>
            <person name="Hornburger P."/>
            <person name="Mueller R.-W."/>
            <person name="Bruemmer F."/>
            <person name="Labrenz M."/>
            <person name="Spormann A.M."/>
            <person name="Op den Camp H."/>
            <person name="Overmann J."/>
            <person name="Amann R."/>
            <person name="Jetten M.S.M."/>
            <person name="Mascher T."/>
            <person name="Medema M.H."/>
            <person name="Devos D.P."/>
            <person name="Kaster A.-K."/>
            <person name="Ovreas L."/>
            <person name="Rohde M."/>
            <person name="Galperin M.Y."/>
            <person name="Jogler C."/>
        </authorList>
    </citation>
    <scope>NUCLEOTIDE SEQUENCE [LARGE SCALE GENOMIC DNA]</scope>
    <source>
        <strain evidence="10 11">FC18</strain>
    </source>
</reference>
<dbReference type="InterPro" id="IPR040919">
    <property type="entry name" value="Asparaginase_C"/>
</dbReference>
<dbReference type="GO" id="GO:0004067">
    <property type="term" value="F:asparaginase activity"/>
    <property type="evidence" value="ECO:0007669"/>
    <property type="project" value="UniProtKB-UniRule"/>
</dbReference>
<evidence type="ECO:0000313" key="10">
    <source>
        <dbReference type="EMBL" id="QEG21322.1"/>
    </source>
</evidence>
<organism evidence="10 11">
    <name type="scientific">Mariniblastus fucicola</name>
    <dbReference type="NCBI Taxonomy" id="980251"/>
    <lineage>
        <taxon>Bacteria</taxon>
        <taxon>Pseudomonadati</taxon>
        <taxon>Planctomycetota</taxon>
        <taxon>Planctomycetia</taxon>
        <taxon>Pirellulales</taxon>
        <taxon>Pirellulaceae</taxon>
        <taxon>Mariniblastus</taxon>
    </lineage>
</organism>
<evidence type="ECO:0000256" key="6">
    <source>
        <dbReference type="PROSITE-ProRule" id="PRU10100"/>
    </source>
</evidence>
<name>A0A5B9P8S8_9BACT</name>
<feature type="domain" description="L-asparaginase N-terminal" evidence="8">
    <location>
        <begin position="12"/>
        <end position="204"/>
    </location>
</feature>
<dbReference type="InterPro" id="IPR036152">
    <property type="entry name" value="Asp/glu_Ase-like_sf"/>
</dbReference>
<dbReference type="OrthoDB" id="9788068at2"/>
<feature type="active site" description="O-isoaspartyl threonine intermediate" evidence="3">
    <location>
        <position position="21"/>
    </location>
</feature>
<dbReference type="EC" id="3.5.1.1" evidence="10"/>
<comment type="similarity">
    <text evidence="1 7">Belongs to the asparaginase 1 family.</text>
</comment>
<dbReference type="EMBL" id="CP042912">
    <property type="protein sequence ID" value="QEG21322.1"/>
    <property type="molecule type" value="Genomic_DNA"/>
</dbReference>
<dbReference type="InterPro" id="IPR027473">
    <property type="entry name" value="L-asparaginase_C"/>
</dbReference>
<dbReference type="SFLD" id="SFLDS00057">
    <property type="entry name" value="Glutaminase/Asparaginase"/>
    <property type="match status" value="1"/>
</dbReference>
<dbReference type="InterPro" id="IPR004550">
    <property type="entry name" value="AsnASE_II"/>
</dbReference>
<dbReference type="CDD" id="cd08964">
    <property type="entry name" value="L-asparaginase_II"/>
    <property type="match status" value="1"/>
</dbReference>
<evidence type="ECO:0000256" key="2">
    <source>
        <dbReference type="ARBA" id="ARBA00022801"/>
    </source>
</evidence>
<feature type="active site" evidence="5">
    <location>
        <position position="21"/>
    </location>
</feature>
<dbReference type="InterPro" id="IPR027474">
    <property type="entry name" value="L-asparaginase_N"/>
</dbReference>
<dbReference type="NCBIfam" id="TIGR00520">
    <property type="entry name" value="asnASE_II"/>
    <property type="match status" value="1"/>
</dbReference>
<evidence type="ECO:0000313" key="11">
    <source>
        <dbReference type="Proteomes" id="UP000322214"/>
    </source>
</evidence>
<dbReference type="PIRSF" id="PIRSF500176">
    <property type="entry name" value="L_ASNase"/>
    <property type="match status" value="1"/>
</dbReference>
<dbReference type="PROSITE" id="PS51732">
    <property type="entry name" value="ASN_GLN_ASE_3"/>
    <property type="match status" value="1"/>
</dbReference>
<gene>
    <name evidence="10" type="primary">ansA</name>
    <name evidence="10" type="ORF">MFFC18_11780</name>
</gene>
<dbReference type="Gene3D" id="3.40.50.1170">
    <property type="entry name" value="L-asparaginase, N-terminal domain"/>
    <property type="match status" value="1"/>
</dbReference>
<dbReference type="SUPFAM" id="SSF53774">
    <property type="entry name" value="Glutaminase/Asparaginase"/>
    <property type="match status" value="1"/>
</dbReference>
<dbReference type="PANTHER" id="PTHR11707">
    <property type="entry name" value="L-ASPARAGINASE"/>
    <property type="match status" value="1"/>
</dbReference>
<dbReference type="InterPro" id="IPR027475">
    <property type="entry name" value="Asparaginase/glutaminase_AS2"/>
</dbReference>
<accession>A0A5B9P8S8</accession>
<sequence length="337" mass="35483">MPDSNHNADLPNVVVIATGGTIAGTAASGDDGVYESGKVGVETLIQAVPEASRIANLTGIQIASIGSQDMNDVVWMQLAKELDRALSDDSVSGAVITHGTDTMEETAFFLNLVVDSDKPVVLTGAMRPATALSADGPLNLYNAVAVAASTKAIGHGVLVVANDSIHGAREVTKTNTLTVQAFESPNMGLLGALHYGTFRMFRKPQRRHTTNSIFSIRSIEELPPVVVVFAHSNMSGDLIRAAVAMGARGIVLAGVGNGNASNRAIKAMLDAREQGVVIVRSTRSSSGAVLRNQEIDDDAKGFVVSDQLNPAKARVLLQLGLTQTDDVGVVQDYFWTY</sequence>
<evidence type="ECO:0000256" key="1">
    <source>
        <dbReference type="ARBA" id="ARBA00010518"/>
    </source>
</evidence>
<dbReference type="Pfam" id="PF00710">
    <property type="entry name" value="Asparaginase"/>
    <property type="match status" value="1"/>
</dbReference>
<dbReference type="InterPro" id="IPR020827">
    <property type="entry name" value="Asparaginase/glutaminase_AS1"/>
</dbReference>
<feature type="domain" description="Asparaginase/glutaminase C-terminal" evidence="9">
    <location>
        <begin position="225"/>
        <end position="334"/>
    </location>
</feature>
<dbReference type="AlphaFoldDB" id="A0A5B9P8S8"/>
<feature type="binding site" evidence="4">
    <location>
        <begin position="100"/>
        <end position="101"/>
    </location>
    <ligand>
        <name>substrate</name>
    </ligand>
</feature>
<evidence type="ECO:0000259" key="8">
    <source>
        <dbReference type="Pfam" id="PF00710"/>
    </source>
</evidence>
<dbReference type="PRINTS" id="PR00139">
    <property type="entry name" value="ASNGLNASE"/>
</dbReference>
<dbReference type="STRING" id="980251.GCA_001642875_01762"/>
<feature type="active site" evidence="6">
    <location>
        <position position="100"/>
    </location>
</feature>
<dbReference type="InterPro" id="IPR006034">
    <property type="entry name" value="Asparaginase/glutaminase-like"/>
</dbReference>
<evidence type="ECO:0000256" key="3">
    <source>
        <dbReference type="PIRSR" id="PIRSR001220-1"/>
    </source>
</evidence>
<evidence type="ECO:0000259" key="9">
    <source>
        <dbReference type="Pfam" id="PF17763"/>
    </source>
</evidence>
<protein>
    <submittedName>
        <fullName evidence="10">Putative L-asparaginase</fullName>
        <ecNumber evidence="10">3.5.1.1</ecNumber>
    </submittedName>
</protein>
<evidence type="ECO:0000256" key="5">
    <source>
        <dbReference type="PROSITE-ProRule" id="PRU10099"/>
    </source>
</evidence>
<dbReference type="Gene3D" id="3.40.50.40">
    <property type="match status" value="1"/>
</dbReference>
<dbReference type="PIRSF" id="PIRSF001220">
    <property type="entry name" value="L-ASNase_gatD"/>
    <property type="match status" value="1"/>
</dbReference>
<keyword evidence="11" id="KW-1185">Reference proteome</keyword>
<dbReference type="PROSITE" id="PS00144">
    <property type="entry name" value="ASN_GLN_ASE_1"/>
    <property type="match status" value="1"/>
</dbReference>
<dbReference type="GO" id="GO:0006528">
    <property type="term" value="P:asparagine metabolic process"/>
    <property type="evidence" value="ECO:0007669"/>
    <property type="project" value="InterPro"/>
</dbReference>
<keyword evidence="2 10" id="KW-0378">Hydrolase</keyword>
<dbReference type="Proteomes" id="UP000322214">
    <property type="component" value="Chromosome"/>
</dbReference>
<dbReference type="PROSITE" id="PS00917">
    <property type="entry name" value="ASN_GLN_ASE_2"/>
    <property type="match status" value="1"/>
</dbReference>
<dbReference type="FunFam" id="3.40.50.1170:FF:000001">
    <property type="entry name" value="L-asparaginase 2"/>
    <property type="match status" value="1"/>
</dbReference>
<proteinExistence type="inferred from homology"/>
<evidence type="ECO:0000256" key="4">
    <source>
        <dbReference type="PIRSR" id="PIRSR001220-2"/>
    </source>
</evidence>
<dbReference type="PANTHER" id="PTHR11707:SF28">
    <property type="entry name" value="60 KDA LYSOPHOSPHOLIPASE"/>
    <property type="match status" value="1"/>
</dbReference>
<feature type="binding site" evidence="4">
    <location>
        <position position="67"/>
    </location>
    <ligand>
        <name>substrate</name>
    </ligand>
</feature>
<dbReference type="SMART" id="SM00870">
    <property type="entry name" value="Asparaginase"/>
    <property type="match status" value="1"/>
</dbReference>
<dbReference type="RefSeq" id="WP_075081680.1">
    <property type="nucleotide sequence ID" value="NZ_CP042912.1"/>
</dbReference>
<dbReference type="Pfam" id="PF17763">
    <property type="entry name" value="Asparaginase_C"/>
    <property type="match status" value="1"/>
</dbReference>
<dbReference type="KEGG" id="mff:MFFC18_11780"/>
<evidence type="ECO:0000256" key="7">
    <source>
        <dbReference type="RuleBase" id="RU004456"/>
    </source>
</evidence>
<dbReference type="InterPro" id="IPR037152">
    <property type="entry name" value="L-asparaginase_N_sf"/>
</dbReference>